<protein>
    <submittedName>
        <fullName evidence="1">Uncharacterized protein</fullName>
    </submittedName>
</protein>
<reference evidence="1 2" key="1">
    <citation type="journal article" date="2013" name="Curr. Biol.">
        <title>The Genome of the Foraminiferan Reticulomyxa filosa.</title>
        <authorList>
            <person name="Glockner G."/>
            <person name="Hulsmann N."/>
            <person name="Schleicher M."/>
            <person name="Noegel A.A."/>
            <person name="Eichinger L."/>
            <person name="Gallinger C."/>
            <person name="Pawlowski J."/>
            <person name="Sierra R."/>
            <person name="Euteneuer U."/>
            <person name="Pillet L."/>
            <person name="Moustafa A."/>
            <person name="Platzer M."/>
            <person name="Groth M."/>
            <person name="Szafranski K."/>
            <person name="Schliwa M."/>
        </authorList>
    </citation>
    <scope>NUCLEOTIDE SEQUENCE [LARGE SCALE GENOMIC DNA]</scope>
</reference>
<dbReference type="AlphaFoldDB" id="X6L8W2"/>
<dbReference type="EMBL" id="ASPP01049365">
    <property type="protein sequence ID" value="ETN97541.1"/>
    <property type="molecule type" value="Genomic_DNA"/>
</dbReference>
<feature type="non-terminal residue" evidence="1">
    <location>
        <position position="1"/>
    </location>
</feature>
<accession>X6L8W2</accession>
<keyword evidence="2" id="KW-1185">Reference proteome</keyword>
<evidence type="ECO:0000313" key="1">
    <source>
        <dbReference type="EMBL" id="ETN97541.1"/>
    </source>
</evidence>
<comment type="caution">
    <text evidence="1">The sequence shown here is derived from an EMBL/GenBank/DDBJ whole genome shotgun (WGS) entry which is preliminary data.</text>
</comment>
<evidence type="ECO:0000313" key="2">
    <source>
        <dbReference type="Proteomes" id="UP000023152"/>
    </source>
</evidence>
<dbReference type="Proteomes" id="UP000023152">
    <property type="component" value="Unassembled WGS sequence"/>
</dbReference>
<sequence length="159" mass="18774">KKKQHAGGVILLQLRTNKNQNDTDTPFQEISLVSSYKDRDDREYSSQKQVHLRWKSQDRYYANLGIRKAVLLTKYVQTVKQWIKQERSHLANNDVNTWERQSTSLQVSETSKIFLLQMKQLFEQEMQVIGDSKLQQELDILNFLVDYEPKNNSSSFSIF</sequence>
<organism evidence="1 2">
    <name type="scientific">Reticulomyxa filosa</name>
    <dbReference type="NCBI Taxonomy" id="46433"/>
    <lineage>
        <taxon>Eukaryota</taxon>
        <taxon>Sar</taxon>
        <taxon>Rhizaria</taxon>
        <taxon>Retaria</taxon>
        <taxon>Foraminifera</taxon>
        <taxon>Monothalamids</taxon>
        <taxon>Reticulomyxidae</taxon>
        <taxon>Reticulomyxa</taxon>
    </lineage>
</organism>
<gene>
    <name evidence="1" type="ORF">RFI_39988</name>
</gene>
<name>X6L8W2_RETFI</name>
<proteinExistence type="predicted"/>